<dbReference type="Pfam" id="PF00646">
    <property type="entry name" value="F-box"/>
    <property type="match status" value="1"/>
</dbReference>
<evidence type="ECO:0000259" key="1">
    <source>
        <dbReference type="PROSITE" id="PS50181"/>
    </source>
</evidence>
<reference evidence="2 3" key="1">
    <citation type="journal article" date="2018" name="Evol. Lett.">
        <title>Horizontal gene cluster transfer increased hallucinogenic mushroom diversity.</title>
        <authorList>
            <person name="Reynolds H.T."/>
            <person name="Vijayakumar V."/>
            <person name="Gluck-Thaler E."/>
            <person name="Korotkin H.B."/>
            <person name="Matheny P.B."/>
            <person name="Slot J.C."/>
        </authorList>
    </citation>
    <scope>NUCLEOTIDE SEQUENCE [LARGE SCALE GENOMIC DNA]</scope>
    <source>
        <strain evidence="2 3">2631</strain>
    </source>
</reference>
<dbReference type="InterPro" id="IPR036047">
    <property type="entry name" value="F-box-like_dom_sf"/>
</dbReference>
<dbReference type="CDD" id="cd09917">
    <property type="entry name" value="F-box_SF"/>
    <property type="match status" value="1"/>
</dbReference>
<accession>A0A409XUC3</accession>
<gene>
    <name evidence="2" type="ORF">CVT25_004955</name>
</gene>
<comment type="caution">
    <text evidence="2">The sequence shown here is derived from an EMBL/GenBank/DDBJ whole genome shotgun (WGS) entry which is preliminary data.</text>
</comment>
<protein>
    <recommendedName>
        <fullName evidence="1">F-box domain-containing protein</fullName>
    </recommendedName>
</protein>
<organism evidence="2 3">
    <name type="scientific">Psilocybe cyanescens</name>
    <dbReference type="NCBI Taxonomy" id="93625"/>
    <lineage>
        <taxon>Eukaryota</taxon>
        <taxon>Fungi</taxon>
        <taxon>Dikarya</taxon>
        <taxon>Basidiomycota</taxon>
        <taxon>Agaricomycotina</taxon>
        <taxon>Agaricomycetes</taxon>
        <taxon>Agaricomycetidae</taxon>
        <taxon>Agaricales</taxon>
        <taxon>Agaricineae</taxon>
        <taxon>Strophariaceae</taxon>
        <taxon>Psilocybe</taxon>
    </lineage>
</organism>
<name>A0A409XUC3_PSICY</name>
<dbReference type="InterPro" id="IPR001810">
    <property type="entry name" value="F-box_dom"/>
</dbReference>
<evidence type="ECO:0000313" key="3">
    <source>
        <dbReference type="Proteomes" id="UP000283269"/>
    </source>
</evidence>
<keyword evidence="3" id="KW-1185">Reference proteome</keyword>
<dbReference type="Gene3D" id="1.20.1280.50">
    <property type="match status" value="1"/>
</dbReference>
<dbReference type="SUPFAM" id="SSF81383">
    <property type="entry name" value="F-box domain"/>
    <property type="match status" value="1"/>
</dbReference>
<dbReference type="PROSITE" id="PS50181">
    <property type="entry name" value="FBOX"/>
    <property type="match status" value="1"/>
</dbReference>
<dbReference type="OrthoDB" id="2788844at2759"/>
<dbReference type="AlphaFoldDB" id="A0A409XUC3"/>
<proteinExistence type="predicted"/>
<evidence type="ECO:0000313" key="2">
    <source>
        <dbReference type="EMBL" id="PPQ94297.1"/>
    </source>
</evidence>
<sequence length="336" mass="39505">MGQNNSSRRTHRFFLRKSFSKKAGSSLPQSADDLSFPIELPSSPPSLPVELILHFISFMNLKTLISSRRVCKEWQSIIPFADLHPTRRRLYLLFCSMVRHRRFTETRKWTANHLKPFDRECYLESLLSQYNAIPEEFRVWILEWPAKLAVGCMWPGLPFTSCQVTSFERRYGVNWMGYTPPQLSAIVYRHGRHEREVKYIPGLLLWRDDFYTHWLVFEEEADLFGRVFILECGKDESPSIIPASHNKEPGTWHEDWIAYQQHQWEDFLDTASRYEIRELRERGEGRNRGVKYSDMGLSINAVEINLGGQPGWDLPCAPWIRRDEDVFVRFLMAALG</sequence>
<dbReference type="InParanoid" id="A0A409XUC3"/>
<dbReference type="Proteomes" id="UP000283269">
    <property type="component" value="Unassembled WGS sequence"/>
</dbReference>
<dbReference type="EMBL" id="NHYD01000400">
    <property type="protein sequence ID" value="PPQ94297.1"/>
    <property type="molecule type" value="Genomic_DNA"/>
</dbReference>
<feature type="domain" description="F-box" evidence="1">
    <location>
        <begin position="41"/>
        <end position="90"/>
    </location>
</feature>